<feature type="non-terminal residue" evidence="2">
    <location>
        <position position="1"/>
    </location>
</feature>
<feature type="region of interest" description="Disordered" evidence="1">
    <location>
        <begin position="142"/>
        <end position="165"/>
    </location>
</feature>
<feature type="non-terminal residue" evidence="2">
    <location>
        <position position="281"/>
    </location>
</feature>
<dbReference type="EMBL" id="BART01025051">
    <property type="protein sequence ID" value="GAG96115.1"/>
    <property type="molecule type" value="Genomic_DNA"/>
</dbReference>
<gene>
    <name evidence="2" type="ORF">S01H4_45054</name>
</gene>
<organism evidence="2">
    <name type="scientific">marine sediment metagenome</name>
    <dbReference type="NCBI Taxonomy" id="412755"/>
    <lineage>
        <taxon>unclassified sequences</taxon>
        <taxon>metagenomes</taxon>
        <taxon>ecological metagenomes</taxon>
    </lineage>
</organism>
<evidence type="ECO:0000313" key="2">
    <source>
        <dbReference type="EMBL" id="GAG96115.1"/>
    </source>
</evidence>
<reference evidence="2" key="1">
    <citation type="journal article" date="2014" name="Front. Microbiol.">
        <title>High frequency of phylogenetically diverse reductive dehalogenase-homologous genes in deep subseafloor sedimentary metagenomes.</title>
        <authorList>
            <person name="Kawai M."/>
            <person name="Futagami T."/>
            <person name="Toyoda A."/>
            <person name="Takaki Y."/>
            <person name="Nishi S."/>
            <person name="Hori S."/>
            <person name="Arai W."/>
            <person name="Tsubouchi T."/>
            <person name="Morono Y."/>
            <person name="Uchiyama I."/>
            <person name="Ito T."/>
            <person name="Fujiyama A."/>
            <person name="Inagaki F."/>
            <person name="Takami H."/>
        </authorList>
    </citation>
    <scope>NUCLEOTIDE SEQUENCE</scope>
    <source>
        <strain evidence="2">Expedition CK06-06</strain>
    </source>
</reference>
<feature type="compositionally biased region" description="Acidic residues" evidence="1">
    <location>
        <begin position="142"/>
        <end position="151"/>
    </location>
</feature>
<sequence>ISRTASFDNITRGSRNNAPICRIYVTAWKPPGEPPGTPIAVSLPNCITDGATALPVRAPAGSDYKAFPRVGDLNQVLRFQPAKDTWWAEPWIVTVSEANPATEPTVKFDWMKDIDNLDFAASTAAAYAANVLCVGGPWNDGLDNDGDEQTDFADTGKPDAGRTGGPEFRVAGKINLNTAIPDTLAALDISEPAKPIKSPAEVIASAATPSGIEARDEPFTRISNIATVRSDVFSVYGTVQIVDPTVKTSGVITDDGIVRSRRFWALVDRSPSLAYPPTDKD</sequence>
<proteinExistence type="predicted"/>
<dbReference type="AlphaFoldDB" id="X1BMA4"/>
<accession>X1BMA4</accession>
<comment type="caution">
    <text evidence="2">The sequence shown here is derived from an EMBL/GenBank/DDBJ whole genome shotgun (WGS) entry which is preliminary data.</text>
</comment>
<protein>
    <submittedName>
        <fullName evidence="2">Uncharacterized protein</fullName>
    </submittedName>
</protein>
<name>X1BMA4_9ZZZZ</name>
<evidence type="ECO:0000256" key="1">
    <source>
        <dbReference type="SAM" id="MobiDB-lite"/>
    </source>
</evidence>